<dbReference type="Pfam" id="PF03698">
    <property type="entry name" value="UPF0180"/>
    <property type="match status" value="1"/>
</dbReference>
<reference evidence="1" key="1">
    <citation type="journal article" date="2014" name="Genome Announc.">
        <title>Draft Genome Sequence of Clostridium straminisolvens Strain JCM 21531T, Isolated from a Cellulose-Degrading Bacterial Community.</title>
        <authorList>
            <person name="Yuki M."/>
            <person name="Oshima K."/>
            <person name="Suda W."/>
            <person name="Sakamoto M."/>
            <person name="Kitamura K."/>
            <person name="Iida T."/>
            <person name="Hattori M."/>
            <person name="Ohkuma M."/>
        </authorList>
    </citation>
    <scope>NUCLEOTIDE SEQUENCE [LARGE SCALE GENOMIC DNA]</scope>
    <source>
        <strain evidence="1">JCM 21531</strain>
    </source>
</reference>
<sequence>MDNLKQELAKRGFEVVDLETYNYPIDAIVYEGNSFQISHISRNNMPQMTSGQRANYGVLIVNAFGKSINEIEDMLRTRYYSPLFDLN</sequence>
<dbReference type="Proteomes" id="UP000019109">
    <property type="component" value="Unassembled WGS sequence"/>
</dbReference>
<dbReference type="AlphaFoldDB" id="W4V879"/>
<keyword evidence="2" id="KW-1185">Reference proteome</keyword>
<accession>W4V879</accession>
<dbReference type="InterPro" id="IPR005370">
    <property type="entry name" value="UPF0180"/>
</dbReference>
<organism evidence="1 2">
    <name type="scientific">Acetivibrio straminisolvens JCM 21531</name>
    <dbReference type="NCBI Taxonomy" id="1294263"/>
    <lineage>
        <taxon>Bacteria</taxon>
        <taxon>Bacillati</taxon>
        <taxon>Bacillota</taxon>
        <taxon>Clostridia</taxon>
        <taxon>Eubacteriales</taxon>
        <taxon>Oscillospiraceae</taxon>
        <taxon>Acetivibrio</taxon>
    </lineage>
</organism>
<evidence type="ECO:0000313" key="2">
    <source>
        <dbReference type="Proteomes" id="UP000019109"/>
    </source>
</evidence>
<dbReference type="STRING" id="1294263.JCM21531_2520"/>
<protein>
    <submittedName>
        <fullName evidence="1">Uncharacterized protein</fullName>
    </submittedName>
</protein>
<comment type="caution">
    <text evidence="1">The sequence shown here is derived from an EMBL/GenBank/DDBJ whole genome shotgun (WGS) entry which is preliminary data.</text>
</comment>
<name>W4V879_9FIRM</name>
<proteinExistence type="predicted"/>
<dbReference type="EMBL" id="BAVR01000029">
    <property type="protein sequence ID" value="GAE89028.1"/>
    <property type="molecule type" value="Genomic_DNA"/>
</dbReference>
<evidence type="ECO:0000313" key="1">
    <source>
        <dbReference type="EMBL" id="GAE89028.1"/>
    </source>
</evidence>
<gene>
    <name evidence="1" type="ORF">JCM21531_2520</name>
</gene>